<feature type="compositionally biased region" description="Basic residues" evidence="1">
    <location>
        <begin position="125"/>
        <end position="137"/>
    </location>
</feature>
<keyword evidence="3" id="KW-1185">Reference proteome</keyword>
<evidence type="ECO:0000256" key="1">
    <source>
        <dbReference type="SAM" id="MobiDB-lite"/>
    </source>
</evidence>
<accession>A0AAV0YFI4</accession>
<dbReference type="Proteomes" id="UP001157006">
    <property type="component" value="Unassembled WGS sequence"/>
</dbReference>
<dbReference type="InterPro" id="IPR011990">
    <property type="entry name" value="TPR-like_helical_dom_sf"/>
</dbReference>
<organism evidence="2 3">
    <name type="scientific">Vicia faba</name>
    <name type="common">Broad bean</name>
    <name type="synonym">Faba vulgaris</name>
    <dbReference type="NCBI Taxonomy" id="3906"/>
    <lineage>
        <taxon>Eukaryota</taxon>
        <taxon>Viridiplantae</taxon>
        <taxon>Streptophyta</taxon>
        <taxon>Embryophyta</taxon>
        <taxon>Tracheophyta</taxon>
        <taxon>Spermatophyta</taxon>
        <taxon>Magnoliopsida</taxon>
        <taxon>eudicotyledons</taxon>
        <taxon>Gunneridae</taxon>
        <taxon>Pentapetalae</taxon>
        <taxon>rosids</taxon>
        <taxon>fabids</taxon>
        <taxon>Fabales</taxon>
        <taxon>Fabaceae</taxon>
        <taxon>Papilionoideae</taxon>
        <taxon>50 kb inversion clade</taxon>
        <taxon>NPAAA clade</taxon>
        <taxon>Hologalegina</taxon>
        <taxon>IRL clade</taxon>
        <taxon>Fabeae</taxon>
        <taxon>Vicia</taxon>
    </lineage>
</organism>
<comment type="caution">
    <text evidence="2">The sequence shown here is derived from an EMBL/GenBank/DDBJ whole genome shotgun (WGS) entry which is preliminary data.</text>
</comment>
<gene>
    <name evidence="2" type="ORF">VFH_U071000</name>
</gene>
<dbReference type="PANTHER" id="PTHR47859:SF1">
    <property type="entry name" value="PENTATRICOPEPTIDE REPEAT-CONTAINING PROTEIN"/>
    <property type="match status" value="1"/>
</dbReference>
<evidence type="ECO:0008006" key="4">
    <source>
        <dbReference type="Google" id="ProtNLM"/>
    </source>
</evidence>
<sequence length="282" mass="32327">MRMFKKMQQGNLKLYDSTLATLSVSFSRELQLDLAESLLNQISDCLYPHPYNALLASCDALNQPEWAVRVFAKMRLHSHCSLKNLDANENVEYAKNLLESLQWNTSLLLQLTVELTVETRENKKERRTKNAVRKKRSYCKEQKQQKQRNFYRRKQACSPLPTSLIHKHCGFVHCATAKHAASRDTPRQSSFGSAIRELTPPSNESQPFIGDSITVQAAEFLQHTLRSEYPPLRGRNQKMVRKRQSTETLSTHTLCRLIPAGDFFSPAPTFTDEPPLPKPKII</sequence>
<feature type="region of interest" description="Disordered" evidence="1">
    <location>
        <begin position="120"/>
        <end position="144"/>
    </location>
</feature>
<proteinExistence type="predicted"/>
<protein>
    <recommendedName>
        <fullName evidence="4">Pentatricopeptide repeat-containing protein</fullName>
    </recommendedName>
</protein>
<dbReference type="Gene3D" id="1.25.40.10">
    <property type="entry name" value="Tetratricopeptide repeat domain"/>
    <property type="match status" value="1"/>
</dbReference>
<dbReference type="EMBL" id="CATIWC010001686">
    <property type="protein sequence ID" value="CAI8584359.1"/>
    <property type="molecule type" value="Genomic_DNA"/>
</dbReference>
<reference evidence="2 3" key="1">
    <citation type="submission" date="2023-01" db="EMBL/GenBank/DDBJ databases">
        <authorList>
            <person name="Kreplak J."/>
        </authorList>
    </citation>
    <scope>NUCLEOTIDE SEQUENCE [LARGE SCALE GENOMIC DNA]</scope>
</reference>
<name>A0AAV0YFI4_VICFA</name>
<feature type="region of interest" description="Disordered" evidence="1">
    <location>
        <begin position="182"/>
        <end position="207"/>
    </location>
</feature>
<evidence type="ECO:0000313" key="3">
    <source>
        <dbReference type="Proteomes" id="UP001157006"/>
    </source>
</evidence>
<dbReference type="AlphaFoldDB" id="A0AAV0YFI4"/>
<evidence type="ECO:0000313" key="2">
    <source>
        <dbReference type="EMBL" id="CAI8584359.1"/>
    </source>
</evidence>
<dbReference type="PANTHER" id="PTHR47859">
    <property type="entry name" value="PENTATRICOPEPTIDE REPEAT-CONTAINING PROTEIN"/>
    <property type="match status" value="1"/>
</dbReference>